<dbReference type="OrthoDB" id="3252362at2759"/>
<comment type="caution">
    <text evidence="1">The sequence shown here is derived from an EMBL/GenBank/DDBJ whole genome shotgun (WGS) entry which is preliminary data.</text>
</comment>
<protein>
    <submittedName>
        <fullName evidence="1">Uncharacterized protein</fullName>
    </submittedName>
</protein>
<gene>
    <name evidence="1" type="ORF">BDP27DRAFT_1530090</name>
</gene>
<reference evidence="1" key="1">
    <citation type="submission" date="2020-11" db="EMBL/GenBank/DDBJ databases">
        <authorList>
            <consortium name="DOE Joint Genome Institute"/>
            <person name="Ahrendt S."/>
            <person name="Riley R."/>
            <person name="Andreopoulos W."/>
            <person name="Labutti K."/>
            <person name="Pangilinan J."/>
            <person name="Ruiz-Duenas F.J."/>
            <person name="Barrasa J.M."/>
            <person name="Sanchez-Garcia M."/>
            <person name="Camarero S."/>
            <person name="Miyauchi S."/>
            <person name="Serrano A."/>
            <person name="Linde D."/>
            <person name="Babiker R."/>
            <person name="Drula E."/>
            <person name="Ayuso-Fernandez I."/>
            <person name="Pacheco R."/>
            <person name="Padilla G."/>
            <person name="Ferreira P."/>
            <person name="Barriuso J."/>
            <person name="Kellner H."/>
            <person name="Castanera R."/>
            <person name="Alfaro M."/>
            <person name="Ramirez L."/>
            <person name="Pisabarro A.G."/>
            <person name="Kuo A."/>
            <person name="Tritt A."/>
            <person name="Lipzen A."/>
            <person name="He G."/>
            <person name="Yan M."/>
            <person name="Ng V."/>
            <person name="Cullen D."/>
            <person name="Martin F."/>
            <person name="Rosso M.-N."/>
            <person name="Henrissat B."/>
            <person name="Hibbett D."/>
            <person name="Martinez A.T."/>
            <person name="Grigoriev I.V."/>
        </authorList>
    </citation>
    <scope>NUCLEOTIDE SEQUENCE</scope>
    <source>
        <strain evidence="1">AH 40177</strain>
    </source>
</reference>
<accession>A0A9P5PRM2</accession>
<sequence length="389" mass="43991">PIHSSDTLVQLDESLAAFHAHRQIFIDCGVRAHFNIPKLHFLSHYSRAIKYYGTTDNYNTETTERLHIDLAKDAYRASNHKDEFTQMARWLERREKIFHHTNYIAWRCTESSAVPPRSGSTSTSDGMIGGRMDFPGSQRTLLDLKCEFLQKVTRFPTVKAVSLGKIQDQGSGGYGAVSFLHALKRFLVQYRDPTVPLNQVDDYARFVVLPFRSVPVWHKVKFTNAELYGKQTLDSISAHPSLYNKSGKVVRPSRFDTVLITINDGQNWVKDSRIGRVRVVFTLPNDKLDTLIPPNIPPPAHLAYVEWFTKLARTPEIASGLYRVKKETAADGTCAASIIPLDSITQSIHLFPKWGGAVPPAWTCETVLDLAPSFLVNIFKDNHSYFNLT</sequence>
<evidence type="ECO:0000313" key="1">
    <source>
        <dbReference type="EMBL" id="KAF9068158.1"/>
    </source>
</evidence>
<feature type="non-terminal residue" evidence="1">
    <location>
        <position position="389"/>
    </location>
</feature>
<evidence type="ECO:0000313" key="2">
    <source>
        <dbReference type="Proteomes" id="UP000772434"/>
    </source>
</evidence>
<keyword evidence="2" id="KW-1185">Reference proteome</keyword>
<dbReference type="EMBL" id="JADNRY010000064">
    <property type="protein sequence ID" value="KAF9068158.1"/>
    <property type="molecule type" value="Genomic_DNA"/>
</dbReference>
<dbReference type="Proteomes" id="UP000772434">
    <property type="component" value="Unassembled WGS sequence"/>
</dbReference>
<proteinExistence type="predicted"/>
<name>A0A9P5PRM2_9AGAR</name>
<organism evidence="1 2">
    <name type="scientific">Rhodocollybia butyracea</name>
    <dbReference type="NCBI Taxonomy" id="206335"/>
    <lineage>
        <taxon>Eukaryota</taxon>
        <taxon>Fungi</taxon>
        <taxon>Dikarya</taxon>
        <taxon>Basidiomycota</taxon>
        <taxon>Agaricomycotina</taxon>
        <taxon>Agaricomycetes</taxon>
        <taxon>Agaricomycetidae</taxon>
        <taxon>Agaricales</taxon>
        <taxon>Marasmiineae</taxon>
        <taxon>Omphalotaceae</taxon>
        <taxon>Rhodocollybia</taxon>
    </lineage>
</organism>
<dbReference type="AlphaFoldDB" id="A0A9P5PRM2"/>